<proteinExistence type="predicted"/>
<dbReference type="RefSeq" id="WP_139466470.1">
    <property type="nucleotide sequence ID" value="NZ_VDHJ01000034.1"/>
</dbReference>
<dbReference type="Proteomes" id="UP000312032">
    <property type="component" value="Unassembled WGS sequence"/>
</dbReference>
<evidence type="ECO:0000259" key="1">
    <source>
        <dbReference type="Pfam" id="PF13936"/>
    </source>
</evidence>
<protein>
    <submittedName>
        <fullName evidence="2">Helix-turn-helix domain-containing protein</fullName>
    </submittedName>
</protein>
<dbReference type="InterPro" id="IPR025246">
    <property type="entry name" value="IS30-like_HTH"/>
</dbReference>
<sequence length="85" mass="9610">MRKRLPRNGLTARELAERIGCSSQTIRNWTAEPRADYLARANEKRERVRALRAKGLSMRGIAAEIGCSVGTVHRYVAEQKAEQKT</sequence>
<comment type="caution">
    <text evidence="2">The sequence shown here is derived from an EMBL/GenBank/DDBJ whole genome shotgun (WGS) entry which is preliminary data.</text>
</comment>
<keyword evidence="3" id="KW-1185">Reference proteome</keyword>
<name>A0A5C4U210_9CORY</name>
<organism evidence="2 3">
    <name type="scientific">Corynebacterium tapiri</name>
    <dbReference type="NCBI Taxonomy" id="1448266"/>
    <lineage>
        <taxon>Bacteria</taxon>
        <taxon>Bacillati</taxon>
        <taxon>Actinomycetota</taxon>
        <taxon>Actinomycetes</taxon>
        <taxon>Mycobacteriales</taxon>
        <taxon>Corynebacteriaceae</taxon>
        <taxon>Corynebacterium</taxon>
    </lineage>
</organism>
<gene>
    <name evidence="2" type="ORF">FHE74_10580</name>
</gene>
<dbReference type="Pfam" id="PF13936">
    <property type="entry name" value="HTH_38"/>
    <property type="match status" value="1"/>
</dbReference>
<dbReference type="Gene3D" id="1.10.10.60">
    <property type="entry name" value="Homeodomain-like"/>
    <property type="match status" value="1"/>
</dbReference>
<evidence type="ECO:0000313" key="2">
    <source>
        <dbReference type="EMBL" id="TNL93932.1"/>
    </source>
</evidence>
<reference evidence="2 3" key="1">
    <citation type="submission" date="2019-06" db="EMBL/GenBank/DDBJ databases">
        <authorList>
            <person name="Li J."/>
        </authorList>
    </citation>
    <scope>NUCLEOTIDE SEQUENCE [LARGE SCALE GENOMIC DNA]</scope>
    <source>
        <strain evidence="2 3">LMG 28165</strain>
    </source>
</reference>
<dbReference type="OrthoDB" id="4412396at2"/>
<accession>A0A5C4U210</accession>
<dbReference type="AlphaFoldDB" id="A0A5C4U210"/>
<feature type="domain" description="Transposase IS30-like HTH" evidence="1">
    <location>
        <begin position="43"/>
        <end position="76"/>
    </location>
</feature>
<evidence type="ECO:0000313" key="3">
    <source>
        <dbReference type="Proteomes" id="UP000312032"/>
    </source>
</evidence>
<feature type="non-terminal residue" evidence="2">
    <location>
        <position position="85"/>
    </location>
</feature>
<dbReference type="EMBL" id="VDHJ01000034">
    <property type="protein sequence ID" value="TNL93932.1"/>
    <property type="molecule type" value="Genomic_DNA"/>
</dbReference>